<dbReference type="VEuPathDB" id="ToxoDB:LOC34618733"/>
<organism evidence="2 3">
    <name type="scientific">Cyclospora cayetanensis</name>
    <dbReference type="NCBI Taxonomy" id="88456"/>
    <lineage>
        <taxon>Eukaryota</taxon>
        <taxon>Sar</taxon>
        <taxon>Alveolata</taxon>
        <taxon>Apicomplexa</taxon>
        <taxon>Conoidasida</taxon>
        <taxon>Coccidia</taxon>
        <taxon>Eucoccidiorida</taxon>
        <taxon>Eimeriorina</taxon>
        <taxon>Eimeriidae</taxon>
        <taxon>Cyclospora</taxon>
    </lineage>
</organism>
<dbReference type="GO" id="GO:0030687">
    <property type="term" value="C:preribosome, large subunit precursor"/>
    <property type="evidence" value="ECO:0007669"/>
    <property type="project" value="TreeGrafter"/>
</dbReference>
<dbReference type="InParanoid" id="A0A1D3D5Z0"/>
<dbReference type="GO" id="GO:0000463">
    <property type="term" value="P:maturation of LSU-rRNA from tricistronic rRNA transcript (SSU-rRNA, 5.8S rRNA, LSU-rRNA)"/>
    <property type="evidence" value="ECO:0007669"/>
    <property type="project" value="TreeGrafter"/>
</dbReference>
<dbReference type="PROSITE" id="PS50082">
    <property type="entry name" value="WD_REPEATS_2"/>
    <property type="match status" value="1"/>
</dbReference>
<evidence type="ECO:0000313" key="3">
    <source>
        <dbReference type="Proteomes" id="UP000095192"/>
    </source>
</evidence>
<keyword evidence="1" id="KW-0853">WD repeat</keyword>
<feature type="repeat" description="WD" evidence="1">
    <location>
        <begin position="166"/>
        <end position="197"/>
    </location>
</feature>
<dbReference type="GO" id="GO:0043021">
    <property type="term" value="F:ribonucleoprotein complex binding"/>
    <property type="evidence" value="ECO:0007669"/>
    <property type="project" value="TreeGrafter"/>
</dbReference>
<dbReference type="InterPro" id="IPR001680">
    <property type="entry name" value="WD40_rpt"/>
</dbReference>
<dbReference type="AlphaFoldDB" id="A0A1D3D5Z0"/>
<name>A0A1D3D5Z0_9EIME</name>
<protein>
    <submittedName>
        <fullName evidence="2">Ribosome biogenesis protein bop1</fullName>
    </submittedName>
</protein>
<evidence type="ECO:0000313" key="2">
    <source>
        <dbReference type="EMBL" id="OEH78863.1"/>
    </source>
</evidence>
<dbReference type="PANTHER" id="PTHR17605:SF0">
    <property type="entry name" value="RIBOSOME BIOGENESIS PROTEIN BOP1"/>
    <property type="match status" value="1"/>
</dbReference>
<dbReference type="InterPro" id="IPR036322">
    <property type="entry name" value="WD40_repeat_dom_sf"/>
</dbReference>
<dbReference type="Gene3D" id="2.130.10.10">
    <property type="entry name" value="YVTN repeat-like/Quinoprotein amine dehydrogenase"/>
    <property type="match status" value="1"/>
</dbReference>
<reference evidence="2 3" key="1">
    <citation type="journal article" date="2016" name="BMC Genomics">
        <title>Comparative genomics reveals Cyclospora cayetanensis possesses coccidia-like metabolism and invasion components but unique surface antigens.</title>
        <authorList>
            <person name="Liu S."/>
            <person name="Wang L."/>
            <person name="Zheng H."/>
            <person name="Xu Z."/>
            <person name="Roellig D.M."/>
            <person name="Li N."/>
            <person name="Frace M.A."/>
            <person name="Tang K."/>
            <person name="Arrowood M.J."/>
            <person name="Moss D.M."/>
            <person name="Zhang L."/>
            <person name="Feng Y."/>
            <person name="Xiao L."/>
        </authorList>
    </citation>
    <scope>NUCLEOTIDE SEQUENCE [LARGE SCALE GENOMIC DNA]</scope>
    <source>
        <strain evidence="2 3">CHN_HEN01</strain>
    </source>
</reference>
<dbReference type="Proteomes" id="UP000095192">
    <property type="component" value="Unassembled WGS sequence"/>
</dbReference>
<dbReference type="EMBL" id="JROU02000593">
    <property type="protein sequence ID" value="OEH78863.1"/>
    <property type="molecule type" value="Genomic_DNA"/>
</dbReference>
<dbReference type="InterPro" id="IPR015943">
    <property type="entry name" value="WD40/YVTN_repeat-like_dom_sf"/>
</dbReference>
<comment type="caution">
    <text evidence="2">The sequence shown here is derived from an EMBL/GenBank/DDBJ whole genome shotgun (WGS) entry which is preliminary data.</text>
</comment>
<dbReference type="Pfam" id="PF00400">
    <property type="entry name" value="WD40"/>
    <property type="match status" value="3"/>
</dbReference>
<gene>
    <name evidence="2" type="ORF">cyc_01783</name>
</gene>
<dbReference type="PROSITE" id="PS50294">
    <property type="entry name" value="WD_REPEATS_REGION"/>
    <property type="match status" value="1"/>
</dbReference>
<dbReference type="SUPFAM" id="SSF50978">
    <property type="entry name" value="WD40 repeat-like"/>
    <property type="match status" value="1"/>
</dbReference>
<proteinExistence type="predicted"/>
<accession>A0A1D3D5Z0</accession>
<dbReference type="InterPro" id="IPR028598">
    <property type="entry name" value="BOP1/Erb1"/>
</dbReference>
<dbReference type="PANTHER" id="PTHR17605">
    <property type="entry name" value="RIBOSOME BIOGENESIS PROTEIN BOP1 BLOCK OF PROLIFERATION 1 PROTEIN"/>
    <property type="match status" value="1"/>
</dbReference>
<sequence length="254" mass="27912">MWSFHGGCFLRKACVPLTRTLRLPRHDIRTSPRSTCSLAAWVARTHFAAFSVSRVAAGSGVSSSRELFGVSLPGEFFPLQPVADSQHQEAEVYQTAQKERIYDLAAKQQSAGLPGTRQALLKKLIGVESVSSLSVHPSGSQLLVGGENSKLYFFDLELSKRVFKVFRAHKHAISSVAFHQTLPLMASSSMDGTVQVYHCRVYDDLMTNPLIVPVKTLKVCADATQGGGVTTCFWHPTLPWLFTGDRTGACSLWR</sequence>
<dbReference type="SMART" id="SM00320">
    <property type="entry name" value="WD40"/>
    <property type="match status" value="3"/>
</dbReference>
<dbReference type="VEuPathDB" id="ToxoDB:cyc_01783"/>
<evidence type="ECO:0000256" key="1">
    <source>
        <dbReference type="PROSITE-ProRule" id="PRU00221"/>
    </source>
</evidence>
<keyword evidence="3" id="KW-1185">Reference proteome</keyword>
<dbReference type="GO" id="GO:0070545">
    <property type="term" value="C:PeBoW complex"/>
    <property type="evidence" value="ECO:0007669"/>
    <property type="project" value="TreeGrafter"/>
</dbReference>